<dbReference type="CDD" id="cd00272">
    <property type="entry name" value="Chemokine_CC"/>
    <property type="match status" value="1"/>
</dbReference>
<dbReference type="GO" id="GO:0008009">
    <property type="term" value="F:chemokine activity"/>
    <property type="evidence" value="ECO:0007669"/>
    <property type="project" value="InterPro"/>
</dbReference>
<feature type="non-terminal residue" evidence="6">
    <location>
        <position position="94"/>
    </location>
</feature>
<dbReference type="Gene3D" id="2.40.50.40">
    <property type="match status" value="1"/>
</dbReference>
<dbReference type="GO" id="GO:0061844">
    <property type="term" value="P:antimicrobial humoral immune response mediated by antimicrobial peptide"/>
    <property type="evidence" value="ECO:0007669"/>
    <property type="project" value="TreeGrafter"/>
</dbReference>
<comment type="caution">
    <text evidence="6">The sequence shown here is derived from an EMBL/GenBank/DDBJ whole genome shotgun (WGS) entry which is preliminary data.</text>
</comment>
<keyword evidence="3" id="KW-0202">Cytokine</keyword>
<dbReference type="InterPro" id="IPR036048">
    <property type="entry name" value="Interleukin_8-like_sf"/>
</dbReference>
<dbReference type="AlphaFoldDB" id="A0A7K4XQI6"/>
<dbReference type="InterPro" id="IPR001811">
    <property type="entry name" value="Chemokine_IL8-like_dom"/>
</dbReference>
<dbReference type="GO" id="GO:0005615">
    <property type="term" value="C:extracellular space"/>
    <property type="evidence" value="ECO:0007669"/>
    <property type="project" value="UniProtKB-KW"/>
</dbReference>
<evidence type="ECO:0000256" key="3">
    <source>
        <dbReference type="ARBA" id="ARBA00022514"/>
    </source>
</evidence>
<comment type="similarity">
    <text evidence="1">Belongs to the intercrine beta (chemokine CC) family.</text>
</comment>
<evidence type="ECO:0000256" key="1">
    <source>
        <dbReference type="ARBA" id="ARBA00010868"/>
    </source>
</evidence>
<sequence>AGGSLEGAEAVLQLGSHQGPVSVPCPTDGVPSTCCFSYHKQPIPRRLVSSVFETSSSCTQPGVIVVTKKKRQLCANPRVEWVQELLKDFQSLKN</sequence>
<dbReference type="SMART" id="SM00199">
    <property type="entry name" value="SCY"/>
    <property type="match status" value="1"/>
</dbReference>
<evidence type="ECO:0000256" key="2">
    <source>
        <dbReference type="ARBA" id="ARBA00022500"/>
    </source>
</evidence>
<feature type="domain" description="Chemokine interleukin-8-like" evidence="5">
    <location>
        <begin position="31"/>
        <end position="89"/>
    </location>
</feature>
<dbReference type="FunFam" id="2.40.50.40:FF:000002">
    <property type="entry name" value="C-C motif chemokine"/>
    <property type="match status" value="1"/>
</dbReference>
<feature type="non-terminal residue" evidence="6">
    <location>
        <position position="1"/>
    </location>
</feature>
<keyword evidence="7" id="KW-1185">Reference proteome</keyword>
<dbReference type="PANTHER" id="PTHR12015">
    <property type="entry name" value="SMALL INDUCIBLE CYTOKINE A"/>
    <property type="match status" value="1"/>
</dbReference>
<dbReference type="EMBL" id="VWZN01013651">
    <property type="protein sequence ID" value="NWR48468.1"/>
    <property type="molecule type" value="Genomic_DNA"/>
</dbReference>
<dbReference type="InterPro" id="IPR039809">
    <property type="entry name" value="Chemokine_b/g/d"/>
</dbReference>
<keyword evidence="4" id="KW-0732">Signal</keyword>
<dbReference type="GO" id="GO:0048245">
    <property type="term" value="P:eosinophil chemotaxis"/>
    <property type="evidence" value="ECO:0007669"/>
    <property type="project" value="TreeGrafter"/>
</dbReference>
<keyword evidence="2" id="KW-0145">Chemotaxis</keyword>
<dbReference type="PANTHER" id="PTHR12015:SF103">
    <property type="entry name" value="C-C MOTIF CHEMOKINE 4-RELATED"/>
    <property type="match status" value="1"/>
</dbReference>
<dbReference type="GO" id="GO:0048020">
    <property type="term" value="F:CCR chemokine receptor binding"/>
    <property type="evidence" value="ECO:0007669"/>
    <property type="project" value="TreeGrafter"/>
</dbReference>
<name>A0A7K4XQI6_REGSA</name>
<reference evidence="6 7" key="1">
    <citation type="submission" date="2019-09" db="EMBL/GenBank/DDBJ databases">
        <title>Bird 10,000 Genomes (B10K) Project - Family phase.</title>
        <authorList>
            <person name="Zhang G."/>
        </authorList>
    </citation>
    <scope>NUCLEOTIDE SEQUENCE [LARGE SCALE GENOMIC DNA]</scope>
    <source>
        <strain evidence="6">B10K-DU-001-18</strain>
        <tissue evidence="6">Muscle</tissue>
    </source>
</reference>
<evidence type="ECO:0000313" key="7">
    <source>
        <dbReference type="Proteomes" id="UP000529728"/>
    </source>
</evidence>
<evidence type="ECO:0000256" key="4">
    <source>
        <dbReference type="ARBA" id="ARBA00022729"/>
    </source>
</evidence>
<organism evidence="6 7">
    <name type="scientific">Regulus satrapa</name>
    <name type="common">Golden-crowned kinglet</name>
    <dbReference type="NCBI Taxonomy" id="13245"/>
    <lineage>
        <taxon>Eukaryota</taxon>
        <taxon>Metazoa</taxon>
        <taxon>Chordata</taxon>
        <taxon>Craniata</taxon>
        <taxon>Vertebrata</taxon>
        <taxon>Euteleostomi</taxon>
        <taxon>Archelosauria</taxon>
        <taxon>Archosauria</taxon>
        <taxon>Dinosauria</taxon>
        <taxon>Saurischia</taxon>
        <taxon>Theropoda</taxon>
        <taxon>Coelurosauria</taxon>
        <taxon>Aves</taxon>
        <taxon>Neognathae</taxon>
        <taxon>Neoaves</taxon>
        <taxon>Telluraves</taxon>
        <taxon>Australaves</taxon>
        <taxon>Passeriformes</taxon>
        <taxon>Regulidae</taxon>
        <taxon>Regulus</taxon>
    </lineage>
</organism>
<dbReference type="Proteomes" id="UP000529728">
    <property type="component" value="Unassembled WGS sequence"/>
</dbReference>
<proteinExistence type="inferred from homology"/>
<dbReference type="OrthoDB" id="8934837at2759"/>
<dbReference type="GO" id="GO:0006954">
    <property type="term" value="P:inflammatory response"/>
    <property type="evidence" value="ECO:0007669"/>
    <property type="project" value="TreeGrafter"/>
</dbReference>
<accession>A0A7K4XQI6</accession>
<evidence type="ECO:0000313" key="6">
    <source>
        <dbReference type="EMBL" id="NWR48468.1"/>
    </source>
</evidence>
<dbReference type="GO" id="GO:0070098">
    <property type="term" value="P:chemokine-mediated signaling pathway"/>
    <property type="evidence" value="ECO:0007669"/>
    <property type="project" value="TreeGrafter"/>
</dbReference>
<evidence type="ECO:0000259" key="5">
    <source>
        <dbReference type="SMART" id="SM00199"/>
    </source>
</evidence>
<dbReference type="GO" id="GO:0030335">
    <property type="term" value="P:positive regulation of cell migration"/>
    <property type="evidence" value="ECO:0007669"/>
    <property type="project" value="TreeGrafter"/>
</dbReference>
<protein>
    <submittedName>
        <fullName evidence="6">CCL3 protein</fullName>
    </submittedName>
</protein>
<dbReference type="SUPFAM" id="SSF54117">
    <property type="entry name" value="Interleukin 8-like chemokines"/>
    <property type="match status" value="1"/>
</dbReference>
<dbReference type="Pfam" id="PF00048">
    <property type="entry name" value="IL8"/>
    <property type="match status" value="1"/>
</dbReference>
<gene>
    <name evidence="6" type="primary">Ccl3_0</name>
    <name evidence="6" type="ORF">REGSAT_R07404</name>
</gene>